<keyword evidence="1" id="KW-0677">Repeat</keyword>
<dbReference type="Pfam" id="PF10373">
    <property type="entry name" value="EST1_DNA_bind"/>
    <property type="match status" value="1"/>
</dbReference>
<dbReference type="GO" id="GO:0005697">
    <property type="term" value="C:telomerase holoenzyme complex"/>
    <property type="evidence" value="ECO:0007669"/>
    <property type="project" value="TreeGrafter"/>
</dbReference>
<dbReference type="InterPro" id="IPR018834">
    <property type="entry name" value="DNA/RNA-bd_Est1-type"/>
</dbReference>
<dbReference type="SUPFAM" id="SSF48452">
    <property type="entry name" value="TPR-like"/>
    <property type="match status" value="1"/>
</dbReference>
<organism evidence="4 5">
    <name type="scientific">Dorcoceras hygrometricum</name>
    <dbReference type="NCBI Taxonomy" id="472368"/>
    <lineage>
        <taxon>Eukaryota</taxon>
        <taxon>Viridiplantae</taxon>
        <taxon>Streptophyta</taxon>
        <taxon>Embryophyta</taxon>
        <taxon>Tracheophyta</taxon>
        <taxon>Spermatophyta</taxon>
        <taxon>Magnoliopsida</taxon>
        <taxon>eudicotyledons</taxon>
        <taxon>Gunneridae</taxon>
        <taxon>Pentapetalae</taxon>
        <taxon>asterids</taxon>
        <taxon>lamiids</taxon>
        <taxon>Lamiales</taxon>
        <taxon>Gesneriaceae</taxon>
        <taxon>Didymocarpoideae</taxon>
        <taxon>Trichosporeae</taxon>
        <taxon>Loxocarpinae</taxon>
        <taxon>Dorcoceras</taxon>
    </lineage>
</organism>
<dbReference type="GO" id="GO:0070034">
    <property type="term" value="F:telomerase RNA binding"/>
    <property type="evidence" value="ECO:0007669"/>
    <property type="project" value="TreeGrafter"/>
</dbReference>
<dbReference type="OrthoDB" id="69928at2759"/>
<dbReference type="EMBL" id="KQ990520">
    <property type="protein sequence ID" value="KZV53259.1"/>
    <property type="molecule type" value="Genomic_DNA"/>
</dbReference>
<evidence type="ECO:0008006" key="6">
    <source>
        <dbReference type="Google" id="ProtNLM"/>
    </source>
</evidence>
<dbReference type="InterPro" id="IPR019458">
    <property type="entry name" value="Est1-like_N"/>
</dbReference>
<evidence type="ECO:0000313" key="5">
    <source>
        <dbReference type="Proteomes" id="UP000250235"/>
    </source>
</evidence>
<evidence type="ECO:0000313" key="4">
    <source>
        <dbReference type="EMBL" id="KZV53259.1"/>
    </source>
</evidence>
<dbReference type="AlphaFoldDB" id="A0A2Z7D4I5"/>
<dbReference type="Gene3D" id="1.25.40.10">
    <property type="entry name" value="Tetratricopeptide repeat domain"/>
    <property type="match status" value="1"/>
</dbReference>
<name>A0A2Z7D4I5_9LAMI</name>
<reference evidence="4 5" key="1">
    <citation type="journal article" date="2015" name="Proc. Natl. Acad. Sci. U.S.A.">
        <title>The resurrection genome of Boea hygrometrica: A blueprint for survival of dehydration.</title>
        <authorList>
            <person name="Xiao L."/>
            <person name="Yang G."/>
            <person name="Zhang L."/>
            <person name="Yang X."/>
            <person name="Zhao S."/>
            <person name="Ji Z."/>
            <person name="Zhou Q."/>
            <person name="Hu M."/>
            <person name="Wang Y."/>
            <person name="Chen M."/>
            <person name="Xu Y."/>
            <person name="Jin H."/>
            <person name="Xiao X."/>
            <person name="Hu G."/>
            <person name="Bao F."/>
            <person name="Hu Y."/>
            <person name="Wan P."/>
            <person name="Li L."/>
            <person name="Deng X."/>
            <person name="Kuang T."/>
            <person name="Xiang C."/>
            <person name="Zhu J.K."/>
            <person name="Oliver M.J."/>
            <person name="He Y."/>
        </authorList>
    </citation>
    <scope>NUCLEOTIDE SEQUENCE [LARGE SCALE GENOMIC DNA]</scope>
    <source>
        <strain evidence="5">cv. XS01</strain>
    </source>
</reference>
<dbReference type="InterPro" id="IPR045153">
    <property type="entry name" value="Est1/Ebs1-like"/>
</dbReference>
<dbReference type="GO" id="GO:0042162">
    <property type="term" value="F:telomeric DNA binding"/>
    <property type="evidence" value="ECO:0007669"/>
    <property type="project" value="TreeGrafter"/>
</dbReference>
<protein>
    <recommendedName>
        <fullName evidence="6">Protein SMG7L</fullName>
    </recommendedName>
</protein>
<dbReference type="PANTHER" id="PTHR15696">
    <property type="entry name" value="SMG-7 SUPPRESSOR WITH MORPHOLOGICAL EFFECT ON GENITALIA PROTEIN 7"/>
    <property type="match status" value="1"/>
</dbReference>
<sequence>MFCSSVVVSTEKKLLPLMYSKGILHGDVIEVYHEVRTGLEKILLSTDQMADIQDVEYLLWKLHYKHINEFRKGIRQQSSDKDDITETHPQNIDSPSKFDLHLAGFKSFLSEASKFYDDLILKLKRSWGILEEGFLENNASSSSVDPTKLHKCQFTCHRLLICMGDLARYSEILKNPDTRKWSVAANYYLNATKIWPESGNPHNQLALLATYVGDSFLALYHSLRSLEVKEPFPDAWNNLVSLFEENKYTAEDGSPKESKIAEMKNASDKMFDLWPSVIRTISFFIIRSSLEEFPRSFAHTLSSLEALLVVDDAELILTMESYQFVDSLRKGPYRAIQLVSTFIFVLHRLAQNPEIKDPSGIDEKMQSEYTPLALETVFVCMGRLTERCQKHDIAKCPLLPAVLVFVEWLAGALDVAEMHVADERVVNAMSYFFGVLSEFLNRLDRNESVIDADNTALWEDHELRGFYPLAHMHEMLDFTRNSQEWRDDSDQMRSQRPGSSLEVMINAETSSTLQKTRFMITEDEEVILFNPITRHNSAPIYTPQSTTVPVSPKAKNAQRSVLDECLRRATTFSTRQQSEDSDSFSFCSTLSDSGQHKLFKDLTTHSTGPPSLSAWFPIRGVSKCETEKGTKDLNEHKKLDHIEERASMPFCDLSILERKNFEEGHVPISTIGYSSPPYVAPLPSAPLLPDNAVWLKMNPVISPEYQNGSDGILGAAPHTYGVSNRSPIGSSPPRVSGLIDGYPPVVGMSSSEWLYHYRIRQNLENTSNPISPPVYPPFHNFQTNQARRLDPCDPWGNHLVSNPMVYLGSPHFYPNTYPLYGSADQEQTREKFFTGYQRSVPY</sequence>
<dbReference type="Proteomes" id="UP000250235">
    <property type="component" value="Unassembled WGS sequence"/>
</dbReference>
<dbReference type="FunFam" id="1.25.40.10:FF:000225">
    <property type="entry name" value="Protein SMG7"/>
    <property type="match status" value="1"/>
</dbReference>
<dbReference type="InterPro" id="IPR011990">
    <property type="entry name" value="TPR-like_helical_dom_sf"/>
</dbReference>
<dbReference type="GO" id="GO:0000184">
    <property type="term" value="P:nuclear-transcribed mRNA catabolic process, nonsense-mediated decay"/>
    <property type="evidence" value="ECO:0007669"/>
    <property type="project" value="TreeGrafter"/>
</dbReference>
<dbReference type="Pfam" id="PF10374">
    <property type="entry name" value="EST1"/>
    <property type="match status" value="1"/>
</dbReference>
<keyword evidence="5" id="KW-1185">Reference proteome</keyword>
<evidence type="ECO:0000256" key="1">
    <source>
        <dbReference type="ARBA" id="ARBA00022737"/>
    </source>
</evidence>
<evidence type="ECO:0000259" key="2">
    <source>
        <dbReference type="Pfam" id="PF10373"/>
    </source>
</evidence>
<accession>A0A2Z7D4I5</accession>
<feature type="domain" description="DNA/RNA-binding" evidence="2">
    <location>
        <begin position="184"/>
        <end position="471"/>
    </location>
</feature>
<proteinExistence type="predicted"/>
<evidence type="ECO:0000259" key="3">
    <source>
        <dbReference type="Pfam" id="PF10374"/>
    </source>
</evidence>
<gene>
    <name evidence="4" type="ORF">F511_21516</name>
</gene>
<feature type="domain" description="Telomerase activating protein Est1-like N-terminal" evidence="3">
    <location>
        <begin position="55"/>
        <end position="173"/>
    </location>
</feature>
<dbReference type="PANTHER" id="PTHR15696:SF0">
    <property type="entry name" value="TELOMERASE-BINDING PROTEIN EST1A"/>
    <property type="match status" value="1"/>
</dbReference>